<gene>
    <name evidence="9" type="primary">secE</name>
    <name evidence="10" type="ORF">A3J59_02190</name>
</gene>
<sequence length="59" mass="6641">MTKTIDYLKASRQELKKVVWPSRKEVIQHTILVIAVSLGVAFFLGGIDFILTLLIEAII</sequence>
<evidence type="ECO:0000256" key="3">
    <source>
        <dbReference type="ARBA" id="ARBA00022475"/>
    </source>
</evidence>
<dbReference type="Gene3D" id="1.20.5.1030">
    <property type="entry name" value="Preprotein translocase secy subunit"/>
    <property type="match status" value="1"/>
</dbReference>
<dbReference type="EMBL" id="MHIL01000006">
    <property type="protein sequence ID" value="OGY52310.1"/>
    <property type="molecule type" value="Genomic_DNA"/>
</dbReference>
<evidence type="ECO:0000256" key="4">
    <source>
        <dbReference type="ARBA" id="ARBA00022692"/>
    </source>
</evidence>
<dbReference type="GO" id="GO:0008320">
    <property type="term" value="F:protein transmembrane transporter activity"/>
    <property type="evidence" value="ECO:0007669"/>
    <property type="project" value="UniProtKB-UniRule"/>
</dbReference>
<accession>A0A1G1YKV3</accession>
<keyword evidence="3 9" id="KW-1003">Cell membrane</keyword>
<dbReference type="GO" id="GO:0043952">
    <property type="term" value="P:protein transport by the Sec complex"/>
    <property type="evidence" value="ECO:0007669"/>
    <property type="project" value="UniProtKB-UniRule"/>
</dbReference>
<evidence type="ECO:0000256" key="8">
    <source>
        <dbReference type="ARBA" id="ARBA00023136"/>
    </source>
</evidence>
<evidence type="ECO:0000256" key="1">
    <source>
        <dbReference type="ARBA" id="ARBA00004370"/>
    </source>
</evidence>
<evidence type="ECO:0000256" key="9">
    <source>
        <dbReference type="HAMAP-Rule" id="MF_00422"/>
    </source>
</evidence>
<comment type="subcellular location">
    <subcellularLocation>
        <location evidence="9">Cell membrane</location>
        <topology evidence="9">Single-pass membrane protein</topology>
    </subcellularLocation>
    <subcellularLocation>
        <location evidence="1">Membrane</location>
    </subcellularLocation>
</comment>
<keyword evidence="7 9" id="KW-0811">Translocation</keyword>
<dbReference type="STRING" id="1797542.A3J59_02190"/>
<comment type="function">
    <text evidence="9">Essential subunit of the Sec protein translocation channel SecYEG. Clamps together the 2 halves of SecY. May contact the channel plug during translocation.</text>
</comment>
<dbReference type="AlphaFoldDB" id="A0A1G1YKV3"/>
<dbReference type="Proteomes" id="UP000177310">
    <property type="component" value="Unassembled WGS sequence"/>
</dbReference>
<evidence type="ECO:0000256" key="6">
    <source>
        <dbReference type="ARBA" id="ARBA00022989"/>
    </source>
</evidence>
<evidence type="ECO:0000256" key="2">
    <source>
        <dbReference type="ARBA" id="ARBA00022448"/>
    </source>
</evidence>
<name>A0A1G1YKV3_9BACT</name>
<dbReference type="HAMAP" id="MF_00422">
    <property type="entry name" value="SecE"/>
    <property type="match status" value="1"/>
</dbReference>
<protein>
    <recommendedName>
        <fullName evidence="9">Protein translocase subunit SecE</fullName>
    </recommendedName>
</protein>
<dbReference type="GO" id="GO:0005886">
    <property type="term" value="C:plasma membrane"/>
    <property type="evidence" value="ECO:0007669"/>
    <property type="project" value="UniProtKB-SubCell"/>
</dbReference>
<evidence type="ECO:0000256" key="5">
    <source>
        <dbReference type="ARBA" id="ARBA00022927"/>
    </source>
</evidence>
<comment type="subunit">
    <text evidence="9">Component of the Sec protein translocase complex. Heterotrimer consisting of SecY, SecE and SecG subunits. The heterotrimers can form oligomers, although 1 heterotrimer is thought to be able to translocate proteins. Interacts with the ribosome. Interacts with SecDF, and other proteins may be involved. Interacts with SecA.</text>
</comment>
<keyword evidence="4 9" id="KW-0812">Transmembrane</keyword>
<dbReference type="PANTHER" id="PTHR33910:SF1">
    <property type="entry name" value="PROTEIN TRANSLOCASE SUBUNIT SECE"/>
    <property type="match status" value="1"/>
</dbReference>
<reference evidence="10 11" key="1">
    <citation type="journal article" date="2016" name="Nat. Commun.">
        <title>Thousands of microbial genomes shed light on interconnected biogeochemical processes in an aquifer system.</title>
        <authorList>
            <person name="Anantharaman K."/>
            <person name="Brown C.T."/>
            <person name="Hug L.A."/>
            <person name="Sharon I."/>
            <person name="Castelle C.J."/>
            <person name="Probst A.J."/>
            <person name="Thomas B.C."/>
            <person name="Singh A."/>
            <person name="Wilkins M.J."/>
            <person name="Karaoz U."/>
            <person name="Brodie E.L."/>
            <person name="Williams K.H."/>
            <person name="Hubbard S.S."/>
            <person name="Banfield J.F."/>
        </authorList>
    </citation>
    <scope>NUCLEOTIDE SEQUENCE [LARGE SCALE GENOMIC DNA]</scope>
</reference>
<organism evidence="10 11">
    <name type="scientific">Candidatus Buchananbacteria bacterium RIFCSPHIGHO2_02_FULL_56_16</name>
    <dbReference type="NCBI Taxonomy" id="1797542"/>
    <lineage>
        <taxon>Bacteria</taxon>
        <taxon>Candidatus Buchananiibacteriota</taxon>
    </lineage>
</organism>
<proteinExistence type="inferred from homology"/>
<dbReference type="GO" id="GO:0065002">
    <property type="term" value="P:intracellular protein transmembrane transport"/>
    <property type="evidence" value="ECO:0007669"/>
    <property type="project" value="UniProtKB-UniRule"/>
</dbReference>
<comment type="caution">
    <text evidence="10">The sequence shown here is derived from an EMBL/GenBank/DDBJ whole genome shotgun (WGS) entry which is preliminary data.</text>
</comment>
<evidence type="ECO:0000256" key="7">
    <source>
        <dbReference type="ARBA" id="ARBA00023010"/>
    </source>
</evidence>
<keyword evidence="2 9" id="KW-0813">Transport</keyword>
<dbReference type="NCBIfam" id="TIGR00964">
    <property type="entry name" value="secE_bact"/>
    <property type="match status" value="1"/>
</dbReference>
<dbReference type="GO" id="GO:0009306">
    <property type="term" value="P:protein secretion"/>
    <property type="evidence" value="ECO:0007669"/>
    <property type="project" value="UniProtKB-UniRule"/>
</dbReference>
<dbReference type="GO" id="GO:0006605">
    <property type="term" value="P:protein targeting"/>
    <property type="evidence" value="ECO:0007669"/>
    <property type="project" value="UniProtKB-UniRule"/>
</dbReference>
<keyword evidence="6 9" id="KW-1133">Transmembrane helix</keyword>
<evidence type="ECO:0000313" key="11">
    <source>
        <dbReference type="Proteomes" id="UP000177310"/>
    </source>
</evidence>
<evidence type="ECO:0000313" key="10">
    <source>
        <dbReference type="EMBL" id="OGY52310.1"/>
    </source>
</evidence>
<dbReference type="PROSITE" id="PS01067">
    <property type="entry name" value="SECE_SEC61G"/>
    <property type="match status" value="1"/>
</dbReference>
<feature type="transmembrane region" description="Helical" evidence="9">
    <location>
        <begin position="31"/>
        <end position="55"/>
    </location>
</feature>
<dbReference type="InterPro" id="IPR001901">
    <property type="entry name" value="Translocase_SecE/Sec61-g"/>
</dbReference>
<dbReference type="Pfam" id="PF00584">
    <property type="entry name" value="SecE"/>
    <property type="match status" value="1"/>
</dbReference>
<dbReference type="InterPro" id="IPR038379">
    <property type="entry name" value="SecE_sf"/>
</dbReference>
<keyword evidence="5 9" id="KW-0653">Protein transport</keyword>
<dbReference type="InterPro" id="IPR005807">
    <property type="entry name" value="SecE_bac"/>
</dbReference>
<comment type="similarity">
    <text evidence="9">Belongs to the SecE/SEC61-gamma family.</text>
</comment>
<keyword evidence="8 9" id="KW-0472">Membrane</keyword>
<dbReference type="PRINTS" id="PR01650">
    <property type="entry name" value="SECETRNLCASE"/>
</dbReference>
<dbReference type="PANTHER" id="PTHR33910">
    <property type="entry name" value="PROTEIN TRANSLOCASE SUBUNIT SECE"/>
    <property type="match status" value="1"/>
</dbReference>